<evidence type="ECO:0000256" key="16">
    <source>
        <dbReference type="ARBA" id="ARBA00023180"/>
    </source>
</evidence>
<feature type="domain" description="Ig-like" evidence="25">
    <location>
        <begin position="238"/>
        <end position="326"/>
    </location>
</feature>
<dbReference type="Pfam" id="PF00041">
    <property type="entry name" value="fn3"/>
    <property type="match status" value="4"/>
</dbReference>
<keyword evidence="5" id="KW-1003">Cell membrane</keyword>
<evidence type="ECO:0000256" key="6">
    <source>
        <dbReference type="ARBA" id="ARBA00022553"/>
    </source>
</evidence>
<dbReference type="PRINTS" id="PR01832">
    <property type="entry name" value="VEGFRECEPTOR"/>
</dbReference>
<feature type="domain" description="Fibronectin type-III" evidence="26">
    <location>
        <begin position="908"/>
        <end position="1004"/>
    </location>
</feature>
<dbReference type="PRINTS" id="PR00014">
    <property type="entry name" value="FNTYPEIII"/>
</dbReference>
<evidence type="ECO:0000256" key="15">
    <source>
        <dbReference type="ARBA" id="ARBA00023157"/>
    </source>
</evidence>
<evidence type="ECO:0000256" key="17">
    <source>
        <dbReference type="ARBA" id="ARBA00023273"/>
    </source>
</evidence>
<dbReference type="FunFam" id="2.60.40.10:FF:000063">
    <property type="entry name" value="neural cell adhesion molecule L1"/>
    <property type="match status" value="1"/>
</dbReference>
<organism evidence="27 28">
    <name type="scientific">Astatotilapia calliptera</name>
    <name type="common">Eastern happy</name>
    <name type="synonym">Chromis callipterus</name>
    <dbReference type="NCBI Taxonomy" id="8154"/>
    <lineage>
        <taxon>Eukaryota</taxon>
        <taxon>Metazoa</taxon>
        <taxon>Chordata</taxon>
        <taxon>Craniata</taxon>
        <taxon>Vertebrata</taxon>
        <taxon>Euteleostomi</taxon>
        <taxon>Actinopterygii</taxon>
        <taxon>Neopterygii</taxon>
        <taxon>Teleostei</taxon>
        <taxon>Neoteleostei</taxon>
        <taxon>Acanthomorphata</taxon>
        <taxon>Ovalentaria</taxon>
        <taxon>Cichlomorphae</taxon>
        <taxon>Cichliformes</taxon>
        <taxon>Cichlidae</taxon>
        <taxon>African cichlids</taxon>
        <taxon>Pseudocrenilabrinae</taxon>
        <taxon>Haplochromini</taxon>
        <taxon>Astatotilapia</taxon>
    </lineage>
</organism>
<evidence type="ECO:0000256" key="5">
    <source>
        <dbReference type="ARBA" id="ARBA00022475"/>
    </source>
</evidence>
<evidence type="ECO:0000256" key="19">
    <source>
        <dbReference type="ARBA" id="ARBA00060042"/>
    </source>
</evidence>
<evidence type="ECO:0000256" key="18">
    <source>
        <dbReference type="ARBA" id="ARBA00023319"/>
    </source>
</evidence>
<evidence type="ECO:0000256" key="2">
    <source>
        <dbReference type="ARBA" id="ARBA00004624"/>
    </source>
</evidence>
<dbReference type="Gene3D" id="2.60.40.10">
    <property type="entry name" value="Immunoglobulins"/>
    <property type="match status" value="10"/>
</dbReference>
<reference evidence="28" key="2">
    <citation type="submission" date="2023-03" db="EMBL/GenBank/DDBJ databases">
        <authorList>
            <consortium name="Wellcome Sanger Institute Data Sharing"/>
        </authorList>
    </citation>
    <scope>NUCLEOTIDE SEQUENCE [LARGE SCALE GENOMIC DNA]</scope>
</reference>
<dbReference type="GO" id="GO:0005886">
    <property type="term" value="C:plasma membrane"/>
    <property type="evidence" value="ECO:0007669"/>
    <property type="project" value="UniProtKB-SubCell"/>
</dbReference>
<dbReference type="InterPro" id="IPR003599">
    <property type="entry name" value="Ig_sub"/>
</dbReference>
<feature type="domain" description="Ig-like" evidence="25">
    <location>
        <begin position="425"/>
        <end position="512"/>
    </location>
</feature>
<dbReference type="PANTHER" id="PTHR44170:SF15">
    <property type="entry name" value="NEURONAL CELL ADHESION MOLECULE"/>
    <property type="match status" value="1"/>
</dbReference>
<evidence type="ECO:0000313" key="28">
    <source>
        <dbReference type="Proteomes" id="UP000265100"/>
    </source>
</evidence>
<keyword evidence="18" id="KW-0393">Immunoglobulin domain</keyword>
<evidence type="ECO:0000256" key="22">
    <source>
        <dbReference type="SAM" id="MobiDB-lite"/>
    </source>
</evidence>
<evidence type="ECO:0000256" key="4">
    <source>
        <dbReference type="ARBA" id="ARBA00022473"/>
    </source>
</evidence>
<dbReference type="CDD" id="cd05731">
    <property type="entry name" value="Ig3_L1-CAM_like"/>
    <property type="match status" value="1"/>
</dbReference>
<feature type="transmembrane region" description="Helical" evidence="23">
    <location>
        <begin position="1089"/>
        <end position="1110"/>
    </location>
</feature>
<dbReference type="InterPro" id="IPR003598">
    <property type="entry name" value="Ig_sub2"/>
</dbReference>
<dbReference type="FunFam" id="2.60.40.10:FF:000238">
    <property type="entry name" value="Neuronal cell adhesion molecule"/>
    <property type="match status" value="1"/>
</dbReference>
<dbReference type="Ensembl" id="ENSACLT00000001663.2">
    <property type="protein sequence ID" value="ENSACLP00000001628.2"/>
    <property type="gene ID" value="ENSACLG00000000954.2"/>
</dbReference>
<evidence type="ECO:0000256" key="24">
    <source>
        <dbReference type="SAM" id="SignalP"/>
    </source>
</evidence>
<evidence type="ECO:0000256" key="3">
    <source>
        <dbReference type="ARBA" id="ARBA00008588"/>
    </source>
</evidence>
<keyword evidence="13 23" id="KW-1133">Transmembrane helix</keyword>
<evidence type="ECO:0000256" key="20">
    <source>
        <dbReference type="ARBA" id="ARBA00063896"/>
    </source>
</evidence>
<keyword evidence="12" id="KW-0524">Neurogenesis</keyword>
<dbReference type="Pfam" id="PF07679">
    <property type="entry name" value="I-set"/>
    <property type="match status" value="3"/>
</dbReference>
<reference evidence="27 28" key="1">
    <citation type="submission" date="2018-05" db="EMBL/GenBank/DDBJ databases">
        <authorList>
            <person name="Datahose"/>
        </authorList>
    </citation>
    <scope>NUCLEOTIDE SEQUENCE</scope>
</reference>
<proteinExistence type="inferred from homology"/>
<evidence type="ECO:0000256" key="13">
    <source>
        <dbReference type="ARBA" id="ARBA00022989"/>
    </source>
</evidence>
<evidence type="ECO:0000256" key="9">
    <source>
        <dbReference type="ARBA" id="ARBA00022737"/>
    </source>
</evidence>
<dbReference type="GO" id="GO:0007420">
    <property type="term" value="P:brain development"/>
    <property type="evidence" value="ECO:0007669"/>
    <property type="project" value="TreeGrafter"/>
</dbReference>
<keyword evidence="7 23" id="KW-0812">Transmembrane</keyword>
<dbReference type="FunFam" id="2.60.40.10:FF:000038">
    <property type="entry name" value="Neuronal cell adhesion molecule"/>
    <property type="match status" value="1"/>
</dbReference>
<dbReference type="FunFam" id="2.60.40.10:FF:000114">
    <property type="entry name" value="Neuronal cell adhesion molecule"/>
    <property type="match status" value="1"/>
</dbReference>
<dbReference type="InterPro" id="IPR013098">
    <property type="entry name" value="Ig_I-set"/>
</dbReference>
<keyword evidence="8 24" id="KW-0732">Signal</keyword>
<dbReference type="FunFam" id="2.60.40.10:FF:000057">
    <property type="entry name" value="neural cell adhesion molecule L1"/>
    <property type="match status" value="1"/>
</dbReference>
<dbReference type="Bgee" id="ENSACLG00000000954">
    <property type="expression patterns" value="Expressed in brain and 3 other cell types or tissues"/>
</dbReference>
<evidence type="ECO:0000256" key="10">
    <source>
        <dbReference type="ARBA" id="ARBA00022782"/>
    </source>
</evidence>
<dbReference type="AlphaFoldDB" id="A0A3P8NA48"/>
<accession>A0A3P8NA48</accession>
<evidence type="ECO:0000256" key="11">
    <source>
        <dbReference type="ARBA" id="ARBA00022889"/>
    </source>
</evidence>
<evidence type="ECO:0000256" key="14">
    <source>
        <dbReference type="ARBA" id="ARBA00023136"/>
    </source>
</evidence>
<reference evidence="27" key="3">
    <citation type="submission" date="2025-08" db="UniProtKB">
        <authorList>
            <consortium name="Ensembl"/>
        </authorList>
    </citation>
    <scope>IDENTIFICATION</scope>
</reference>
<dbReference type="SMART" id="SM00408">
    <property type="entry name" value="IGc2"/>
    <property type="match status" value="6"/>
</dbReference>
<keyword evidence="17" id="KW-0966">Cell projection</keyword>
<dbReference type="InterPro" id="IPR026966">
    <property type="entry name" value="Neurofascin/L1/NrCAM_C"/>
</dbReference>
<comment type="subunit">
    <text evidence="20">Interacts with SHTN1; the interaction occurs in axonal growth cones. Interacts with isoform 2 of BSG.</text>
</comment>
<comment type="similarity">
    <text evidence="3">Belongs to the immunoglobulin superfamily. L1/neurofascin/NgCAM family.</text>
</comment>
<evidence type="ECO:0000256" key="8">
    <source>
        <dbReference type="ARBA" id="ARBA00022729"/>
    </source>
</evidence>
<dbReference type="InterPro" id="IPR007110">
    <property type="entry name" value="Ig-like_dom"/>
</dbReference>
<dbReference type="CDD" id="cd00063">
    <property type="entry name" value="FN3"/>
    <property type="match status" value="4"/>
</dbReference>
<dbReference type="FunFam" id="2.60.40.10:FF:000028">
    <property type="entry name" value="Neuronal cell adhesion molecule"/>
    <property type="match status" value="1"/>
</dbReference>
<feature type="region of interest" description="Disordered" evidence="22">
    <location>
        <begin position="1146"/>
        <end position="1227"/>
    </location>
</feature>
<dbReference type="Pfam" id="PF13882">
    <property type="entry name" value="Bravo_FIGEY"/>
    <property type="match status" value="1"/>
</dbReference>
<comment type="subcellular location">
    <subcellularLocation>
        <location evidence="1">Cell membrane</location>
        <topology evidence="1">Single-pass type I membrane protein</topology>
    </subcellularLocation>
    <subcellularLocation>
        <location evidence="2">Cell projection</location>
        <location evidence="2">Growth cone</location>
    </subcellularLocation>
</comment>
<feature type="domain" description="Fibronectin type-III" evidence="26">
    <location>
        <begin position="610"/>
        <end position="705"/>
    </location>
</feature>
<comment type="function">
    <text evidence="19">Neural cell adhesion molecule involved in the dynamics of cell adhesion and in the generation of transmembrane signals at tyrosine kinase receptors. During brain development, critical in multiple processes, including neuronal migration, axonal growth and fasciculation, and synaptogenesis. In the mature brain, plays a role in the dynamics of neuronal structure and function, including synaptic plasticity.</text>
</comment>
<sequence>MEWRRMDVGVLLLFLVHLATALEVPLDLLEGLPQPPTITYQSPKDYIVDPRENIIIHCEAKGKPHPSFSWTRNGTHFDVENDPNVDMKPQSGTLVVDISRERVEHYEGVYQCTARNKHGTAVSHNIVVRQSRSPLWSKEKIKPIVVQEGVSLVLPCRPPAGLPPPIIFWMDNNFQKLPQSKRVSQSLNGDLYFSNVRREDTRNDYICYARFPHTQTIQQKQPITVRVLNQAPVDDRRPTFLIPSGSSSSKMVLRGDKLEMECIAEGLPTPHISWTKISGDLPSKRTSFLNYNKTLHIEDVSASDEGDYRCTAKNQFGSVHHTIHVMVKAAPYWIDVPPRNLVLAPGESGRLSCLASGTPKPTITWAMNGISIENSPKDLSRKVEDDIIIFTDVQPGSSAVYQCNISNEYGYVLSNAFVNVLSEPPRVLTPPNKVYQIIKNHQALLDCSSFGSPMPKITWFKDSRSSILQEDPYILHDNGTLEIRVAQAQHNGKYTCVATNSLGIYENHVYLEVKEPTRILKQPEYKEVQRGRSVVFECTVKHDPSLIPTMTWLKDDGELPDDERLIVDSDSLTITDVTEDDAGVYTCIMNTTLDHDSATAKLTVVERPDPPTDLELTDQKKRSVQLTWTPGDEHNSPVQKFLIQYEDSLHHRGHWHNLTEVPGTKTTAHLKLSPHVHYTFRVLALNAVGFSNPSRPSRMYKTEPAAPDENPTGVQGFGTEHNNLVISWKSNGPGLHYRVMWRQKKVESEWNTVTVSNNSKFVVSGTPTFVPYEIKVRAVNDHGAGPDPAIAHGYSGEDLPVAAPENVHAVVRNSTLVEVFWDPVPAHLIRGNIKGYKVSYWRKHHYKHNPDHMEQDILVFSGNHTQGMLPGLHPFSLYLFNVRVYNGKGEGPRSVTQQFKTPEGVPGSPTSLIVTNSNLDSLTLEWSPPHDHNGHITGYTLKYQPVNNSNELGPVEELALAANETSVTLPNLKYSIRYKFYLNAKTGAGAGAAISQEAVIIREEVVFAPSNILLLMNITPAGESEEDWNTEFVNGSQNITLKGLKGGLCYRVRLVALGHHDQEFHHSKELLVTLPAVASRQVDIATQGWFIGLMCAIALLILILLIICFIQRNKGGKYPVKEKEDAHTDPEFQPMKDDDCTFVEYSDNEDHKPLKGSRSPSNGTVKRDDSDDSLVDYGEGGDGQFNEDGSFIGQYSGKSASRDTAEGHESSEAPSPIKAMNSLNSFV</sequence>
<reference evidence="27" key="4">
    <citation type="submission" date="2025-09" db="UniProtKB">
        <authorList>
            <consortium name="Ensembl"/>
        </authorList>
    </citation>
    <scope>IDENTIFICATION</scope>
</reference>
<dbReference type="FunFam" id="2.60.40.10:FF:000005">
    <property type="entry name" value="Neuronal cell adhesion molecule"/>
    <property type="match status" value="1"/>
</dbReference>
<keyword evidence="16" id="KW-0325">Glycoprotein</keyword>
<protein>
    <recommendedName>
        <fullName evidence="21">Neural cell adhesion molecule L1</fullName>
    </recommendedName>
</protein>
<dbReference type="PROSITE" id="PS50853">
    <property type="entry name" value="FN3"/>
    <property type="match status" value="4"/>
</dbReference>
<dbReference type="Pfam" id="PF13927">
    <property type="entry name" value="Ig_3"/>
    <property type="match status" value="3"/>
</dbReference>
<dbReference type="FunFam" id="2.60.40.10:FF:000078">
    <property type="entry name" value="Neuronal cell adhesion molecule"/>
    <property type="match status" value="1"/>
</dbReference>
<dbReference type="SMART" id="SM00060">
    <property type="entry name" value="FN3"/>
    <property type="match status" value="4"/>
</dbReference>
<dbReference type="GeneTree" id="ENSGT00940000155419"/>
<dbReference type="InterPro" id="IPR003961">
    <property type="entry name" value="FN3_dom"/>
</dbReference>
<dbReference type="InterPro" id="IPR036116">
    <property type="entry name" value="FN3_sf"/>
</dbReference>
<dbReference type="InterPro" id="IPR013783">
    <property type="entry name" value="Ig-like_fold"/>
</dbReference>
<feature type="domain" description="Ig-like" evidence="25">
    <location>
        <begin position="516"/>
        <end position="603"/>
    </location>
</feature>
<evidence type="ECO:0000256" key="12">
    <source>
        <dbReference type="ARBA" id="ARBA00022902"/>
    </source>
</evidence>
<evidence type="ECO:0000259" key="25">
    <source>
        <dbReference type="PROSITE" id="PS50835"/>
    </source>
</evidence>
<dbReference type="GO" id="GO:0098632">
    <property type="term" value="F:cell-cell adhesion mediator activity"/>
    <property type="evidence" value="ECO:0007669"/>
    <property type="project" value="TreeGrafter"/>
</dbReference>
<evidence type="ECO:0000256" key="23">
    <source>
        <dbReference type="SAM" id="Phobius"/>
    </source>
</evidence>
<feature type="domain" description="Ig-like" evidence="25">
    <location>
        <begin position="36"/>
        <end position="123"/>
    </location>
</feature>
<name>A0A3P8NA48_ASTCA</name>
<keyword evidence="4" id="KW-0217">Developmental protein</keyword>
<gene>
    <name evidence="27" type="primary">NRCAM</name>
</gene>
<feature type="domain" description="Ig-like" evidence="25">
    <location>
        <begin position="331"/>
        <end position="419"/>
    </location>
</feature>
<dbReference type="GO" id="GO:0009986">
    <property type="term" value="C:cell surface"/>
    <property type="evidence" value="ECO:0007669"/>
    <property type="project" value="UniProtKB-ARBA"/>
</dbReference>
<feature type="signal peptide" evidence="24">
    <location>
        <begin position="1"/>
        <end position="21"/>
    </location>
</feature>
<keyword evidence="14 23" id="KW-0472">Membrane</keyword>
<dbReference type="GO" id="GO:0007411">
    <property type="term" value="P:axon guidance"/>
    <property type="evidence" value="ECO:0007669"/>
    <property type="project" value="TreeGrafter"/>
</dbReference>
<keyword evidence="9" id="KW-0677">Repeat</keyword>
<keyword evidence="6" id="KW-0597">Phosphoprotein</keyword>
<feature type="domain" description="Fibronectin type-III" evidence="26">
    <location>
        <begin position="707"/>
        <end position="798"/>
    </location>
</feature>
<evidence type="ECO:0000313" key="27">
    <source>
        <dbReference type="Ensembl" id="ENSACLP00000001628.2"/>
    </source>
</evidence>
<dbReference type="PANTHER" id="PTHR44170">
    <property type="entry name" value="PROTEIN SIDEKICK"/>
    <property type="match status" value="1"/>
</dbReference>
<dbReference type="InterPro" id="IPR036179">
    <property type="entry name" value="Ig-like_dom_sf"/>
</dbReference>
<dbReference type="SUPFAM" id="SSF49265">
    <property type="entry name" value="Fibronectin type III"/>
    <property type="match status" value="2"/>
</dbReference>
<evidence type="ECO:0000259" key="26">
    <source>
        <dbReference type="PROSITE" id="PS50853"/>
    </source>
</evidence>
<keyword evidence="15" id="KW-1015">Disulfide bond</keyword>
<dbReference type="SMART" id="SM00409">
    <property type="entry name" value="IG"/>
    <property type="match status" value="6"/>
</dbReference>
<feature type="domain" description="Ig-like" evidence="25">
    <location>
        <begin position="134"/>
        <end position="224"/>
    </location>
</feature>
<keyword evidence="11" id="KW-0130">Cell adhesion</keyword>
<keyword evidence="10" id="KW-0221">Differentiation</keyword>
<evidence type="ECO:0000256" key="1">
    <source>
        <dbReference type="ARBA" id="ARBA00004251"/>
    </source>
</evidence>
<feature type="compositionally biased region" description="Basic and acidic residues" evidence="22">
    <location>
        <begin position="1200"/>
        <end position="1211"/>
    </location>
</feature>
<evidence type="ECO:0000256" key="7">
    <source>
        <dbReference type="ARBA" id="ARBA00022692"/>
    </source>
</evidence>
<feature type="domain" description="Fibronectin type-III" evidence="26">
    <location>
        <begin position="803"/>
        <end position="904"/>
    </location>
</feature>
<feature type="chain" id="PRO_5044247062" description="Neural cell adhesion molecule L1" evidence="24">
    <location>
        <begin position="22"/>
        <end position="1227"/>
    </location>
</feature>
<keyword evidence="28" id="KW-1185">Reference proteome</keyword>
<dbReference type="PROSITE" id="PS50835">
    <property type="entry name" value="IG_LIKE"/>
    <property type="match status" value="6"/>
</dbReference>
<dbReference type="Proteomes" id="UP000265100">
    <property type="component" value="Chromosome 7"/>
</dbReference>
<evidence type="ECO:0000256" key="21">
    <source>
        <dbReference type="ARBA" id="ARBA00074488"/>
    </source>
</evidence>
<dbReference type="SUPFAM" id="SSF48726">
    <property type="entry name" value="Immunoglobulin"/>
    <property type="match status" value="6"/>
</dbReference>
<dbReference type="GO" id="GO:0030426">
    <property type="term" value="C:growth cone"/>
    <property type="evidence" value="ECO:0007669"/>
    <property type="project" value="UniProtKB-SubCell"/>
</dbReference>